<dbReference type="PANTHER" id="PTHR42953">
    <property type="entry name" value="HIGH-AFFINITY ZINC UPTAKE SYSTEM PROTEIN ZNUA-RELATED"/>
    <property type="match status" value="1"/>
</dbReference>
<dbReference type="PRINTS" id="PR00690">
    <property type="entry name" value="ADHESNFAMILY"/>
</dbReference>
<evidence type="ECO:0000256" key="3">
    <source>
        <dbReference type="ARBA" id="ARBA00022729"/>
    </source>
</evidence>
<protein>
    <submittedName>
        <fullName evidence="5">Probable zinc transport system zinc-binding lipoprotein AdcA</fullName>
    </submittedName>
</protein>
<dbReference type="SUPFAM" id="SSF53807">
    <property type="entry name" value="Helical backbone' metal receptor"/>
    <property type="match status" value="1"/>
</dbReference>
<proteinExistence type="inferred from homology"/>
<evidence type="ECO:0000256" key="2">
    <source>
        <dbReference type="ARBA" id="ARBA00022448"/>
    </source>
</evidence>
<keyword evidence="2 4" id="KW-0813">Transport</keyword>
<dbReference type="OMA" id="FHEAFDY"/>
<sequence>MILMKPRILALATVVMLALSACGSGTPIANTPASDAASNGSSGAAGPGTTKVSVAFYPLEYAAAKVGGDKVSVTNLTLPGQEPHDLELTPQQVASLEEADLVVYLKGFQPAVDKAVEQSGAKNKLDLSQVIQLHPATEDHDHDAGETEDHDHGTTDPHFWLDPTLEAKAVSAIADELSKIDANNKSTYETNAKSTTDDLTALDGEYRSGLTNCRVKTIITTHAAFGYLTERYGLEQIGISGLSPNEQPSPARIAKVQEEAKEHGVTTIFFETLTSDEVAKAIAGDLGLRTAVLDPIEGITAKSAGQDYPSVMKANLDAIKQANGCS</sequence>
<dbReference type="Pfam" id="PF01297">
    <property type="entry name" value="ZnuA"/>
    <property type="match status" value="1"/>
</dbReference>
<accession>A0A3N4DJ51</accession>
<dbReference type="EMBL" id="LR134406">
    <property type="protein sequence ID" value="VEH70098.1"/>
    <property type="molecule type" value="Genomic_DNA"/>
</dbReference>
<dbReference type="GO" id="GO:0030001">
    <property type="term" value="P:metal ion transport"/>
    <property type="evidence" value="ECO:0007669"/>
    <property type="project" value="InterPro"/>
</dbReference>
<dbReference type="InterPro" id="IPR006127">
    <property type="entry name" value="ZnuA-like"/>
</dbReference>
<organism evidence="5 6">
    <name type="scientific">Arachnia propionica</name>
    <dbReference type="NCBI Taxonomy" id="1750"/>
    <lineage>
        <taxon>Bacteria</taxon>
        <taxon>Bacillati</taxon>
        <taxon>Actinomycetota</taxon>
        <taxon>Actinomycetes</taxon>
        <taxon>Propionibacteriales</taxon>
        <taxon>Propionibacteriaceae</taxon>
        <taxon>Arachnia</taxon>
    </lineage>
</organism>
<name>A0A3N4DJ51_9ACTN</name>
<evidence type="ECO:0000256" key="4">
    <source>
        <dbReference type="RuleBase" id="RU003512"/>
    </source>
</evidence>
<dbReference type="Proteomes" id="UP000273044">
    <property type="component" value="Chromosome"/>
</dbReference>
<dbReference type="InterPro" id="IPR006128">
    <property type="entry name" value="Lipoprotein_PsaA-like"/>
</dbReference>
<dbReference type="PRINTS" id="PR00691">
    <property type="entry name" value="ADHESINB"/>
</dbReference>
<evidence type="ECO:0000256" key="1">
    <source>
        <dbReference type="ARBA" id="ARBA00011028"/>
    </source>
</evidence>
<dbReference type="GO" id="GO:0007155">
    <property type="term" value="P:cell adhesion"/>
    <property type="evidence" value="ECO:0007669"/>
    <property type="project" value="InterPro"/>
</dbReference>
<keyword evidence="3" id="KW-0732">Signal</keyword>
<dbReference type="GO" id="GO:0046872">
    <property type="term" value="F:metal ion binding"/>
    <property type="evidence" value="ECO:0007669"/>
    <property type="project" value="InterPro"/>
</dbReference>
<dbReference type="PROSITE" id="PS51257">
    <property type="entry name" value="PROKAR_LIPOPROTEIN"/>
    <property type="match status" value="1"/>
</dbReference>
<keyword evidence="5" id="KW-0449">Lipoprotein</keyword>
<dbReference type="AlphaFoldDB" id="A0A3N4DJ51"/>
<keyword evidence="6" id="KW-1185">Reference proteome</keyword>
<evidence type="ECO:0000313" key="6">
    <source>
        <dbReference type="Proteomes" id="UP000273044"/>
    </source>
</evidence>
<evidence type="ECO:0000313" key="5">
    <source>
        <dbReference type="EMBL" id="VEH70098.1"/>
    </source>
</evidence>
<dbReference type="InterPro" id="IPR006129">
    <property type="entry name" value="AdhesinB"/>
</dbReference>
<gene>
    <name evidence="5" type="primary">adcA</name>
    <name evidence="5" type="ORF">NCTC12967_01383</name>
</gene>
<dbReference type="InterPro" id="IPR050492">
    <property type="entry name" value="Bact_metal-bind_prot9"/>
</dbReference>
<dbReference type="OrthoDB" id="9810636at2"/>
<reference evidence="5 6" key="1">
    <citation type="submission" date="2018-12" db="EMBL/GenBank/DDBJ databases">
        <authorList>
            <consortium name="Pathogen Informatics"/>
        </authorList>
    </citation>
    <scope>NUCLEOTIDE SEQUENCE [LARGE SCALE GENOMIC DNA]</scope>
    <source>
        <strain evidence="5 6">NCTC12967</strain>
    </source>
</reference>
<dbReference type="Gene3D" id="3.40.50.1980">
    <property type="entry name" value="Nitrogenase molybdenum iron protein domain"/>
    <property type="match status" value="2"/>
</dbReference>
<dbReference type="PANTHER" id="PTHR42953:SF3">
    <property type="entry name" value="HIGH-AFFINITY ZINC UPTAKE SYSTEM PROTEIN ZNUA"/>
    <property type="match status" value="1"/>
</dbReference>
<comment type="similarity">
    <text evidence="1 4">Belongs to the bacterial solute-binding protein 9 family.</text>
</comment>